<protein>
    <submittedName>
        <fullName evidence="1">Uncharacterized protein</fullName>
    </submittedName>
</protein>
<reference evidence="1" key="1">
    <citation type="submission" date="2014-11" db="EMBL/GenBank/DDBJ databases">
        <authorList>
            <person name="Amaro Gonzalez C."/>
        </authorList>
    </citation>
    <scope>NUCLEOTIDE SEQUENCE</scope>
</reference>
<proteinExistence type="predicted"/>
<organism evidence="1">
    <name type="scientific">Anguilla anguilla</name>
    <name type="common">European freshwater eel</name>
    <name type="synonym">Muraena anguilla</name>
    <dbReference type="NCBI Taxonomy" id="7936"/>
    <lineage>
        <taxon>Eukaryota</taxon>
        <taxon>Metazoa</taxon>
        <taxon>Chordata</taxon>
        <taxon>Craniata</taxon>
        <taxon>Vertebrata</taxon>
        <taxon>Euteleostomi</taxon>
        <taxon>Actinopterygii</taxon>
        <taxon>Neopterygii</taxon>
        <taxon>Teleostei</taxon>
        <taxon>Anguilliformes</taxon>
        <taxon>Anguillidae</taxon>
        <taxon>Anguilla</taxon>
    </lineage>
</organism>
<reference evidence="1" key="2">
    <citation type="journal article" date="2015" name="Fish Shellfish Immunol.">
        <title>Early steps in the European eel (Anguilla anguilla)-Vibrio vulnificus interaction in the gills: Role of the RtxA13 toxin.</title>
        <authorList>
            <person name="Callol A."/>
            <person name="Pajuelo D."/>
            <person name="Ebbesson L."/>
            <person name="Teles M."/>
            <person name="MacKenzie S."/>
            <person name="Amaro C."/>
        </authorList>
    </citation>
    <scope>NUCLEOTIDE SEQUENCE</scope>
</reference>
<name>A0A0E9TVU7_ANGAN</name>
<dbReference type="AlphaFoldDB" id="A0A0E9TVU7"/>
<accession>A0A0E9TVU7</accession>
<dbReference type="EMBL" id="GBXM01050871">
    <property type="protein sequence ID" value="JAH57706.1"/>
    <property type="molecule type" value="Transcribed_RNA"/>
</dbReference>
<sequence>MQPKTARNTIAVQHENA</sequence>
<evidence type="ECO:0000313" key="1">
    <source>
        <dbReference type="EMBL" id="JAH57706.1"/>
    </source>
</evidence>